<dbReference type="InterPro" id="IPR000731">
    <property type="entry name" value="SSD"/>
</dbReference>
<organism evidence="9 10">
    <name type="scientific">Saccharopolyspora antimicrobica</name>
    <dbReference type="NCBI Taxonomy" id="455193"/>
    <lineage>
        <taxon>Bacteria</taxon>
        <taxon>Bacillati</taxon>
        <taxon>Actinomycetota</taxon>
        <taxon>Actinomycetes</taxon>
        <taxon>Pseudonocardiales</taxon>
        <taxon>Pseudonocardiaceae</taxon>
        <taxon>Saccharopolyspora</taxon>
    </lineage>
</organism>
<dbReference type="InterPro" id="IPR001036">
    <property type="entry name" value="Acrflvin-R"/>
</dbReference>
<sequence>MCIEYIVYRMHRVSHAPCIDFFAAGVFRLSSLLYRLGRAVVRARAWVLVAWLALLAALGGGAFFLQQGMETSLEIPGAESQEALDHLNNVFPQMTGSRAQLVFTAPAGQQVDSPQVREAFEGLIDRVSQWDGVDAVMSPLDELVGNQVSEDRSTGLINMQFDFPPLDVPEQVKNDLLGEAAALEQQLGAGAEVHVGGDIFANAMPELGATEAVGVVVALLVLLLLLRSLIAAVMPLVTALVGVGVSMTIVLLTTAVTEVSSAAPMLGVMLGLAVGIDYSLFIVSRHREQLAAGVGVTESIARSVATAGSAVIFAGVTVIIALLALAVPGITFLTTMGVLAGVAIAIGVAVSLTMIPALLSFAGERLRPVKVRRRRAAKPRRERRSFALAWVRAVTKAPLVTIALVVAALGVCTLPMADLKLSVPDASAQAAGTPARDTYDHIAEKFGPGFNSPLMVTTDIIGSSDPLGHVNGIADEIRAMPGVAAVPMATPNPTIDTGIIQVVPTTGGESDETADLVHRLRAMSPHFAEKYGSGIAVTGVTAIGIDLSEKLFDALLPFALIVVGLTLVLLAMVFRSVWVPVKAALGYLLSVGATFGAVAFVFNQGHLAGPLNVAHVGGVISFMPILLMAILFGLAMDYEVFLVSRMREEYTHHGDAKRAIESGFTNVAPVVVAAAVIMISVFAAFVPHGDANIKPIAFGLAVGVFVDAFLVRMTLVPAVMALLGDKAWWLPRWLARRLPALDVEGEALQHELRLAEWPGNDEVVSARDLSIHDDRGDQVVGGVRINLRPGGVLAVEGDGSDASALLHALGGRVRTVQGDLRVTGLLLPQRSRAVRSRTALIQCRSSAEPAAEIREAVAEGVRLVLLDEADAIADTEQRRQLAALLRGSSTADGTPVGFVVTYRNPSLISDLLPEHRVDVLRLSARPGVLAGRLQEV</sequence>
<dbReference type="Gene3D" id="1.20.1640.10">
    <property type="entry name" value="Multidrug efflux transporter AcrB transmembrane domain"/>
    <property type="match status" value="2"/>
</dbReference>
<feature type="transmembrane region" description="Helical" evidence="6">
    <location>
        <begin position="664"/>
        <end position="686"/>
    </location>
</feature>
<dbReference type="AlphaFoldDB" id="A0A1I4ZP43"/>
<dbReference type="PANTHER" id="PTHR33406:SF13">
    <property type="entry name" value="MEMBRANE PROTEIN YDFJ"/>
    <property type="match status" value="1"/>
</dbReference>
<evidence type="ECO:0000313" key="9">
    <source>
        <dbReference type="EMBL" id="SFN52035.1"/>
    </source>
</evidence>
<evidence type="ECO:0000313" key="8">
    <source>
        <dbReference type="EMBL" id="RKT83453.1"/>
    </source>
</evidence>
<proteinExistence type="predicted"/>
<gene>
    <name evidence="8" type="ORF">ATL45_1736</name>
    <name evidence="9" type="ORF">SAMN05421805_10561</name>
</gene>
<dbReference type="PRINTS" id="PR00702">
    <property type="entry name" value="ACRIFLAVINRP"/>
</dbReference>
<feature type="transmembrane region" description="Helical" evidence="6">
    <location>
        <begin position="207"/>
        <end position="226"/>
    </location>
</feature>
<dbReference type="GO" id="GO:0005886">
    <property type="term" value="C:plasma membrane"/>
    <property type="evidence" value="ECO:0007669"/>
    <property type="project" value="UniProtKB-SubCell"/>
</dbReference>
<dbReference type="EMBL" id="FOUP01000005">
    <property type="protein sequence ID" value="SFN52035.1"/>
    <property type="molecule type" value="Genomic_DNA"/>
</dbReference>
<dbReference type="InterPro" id="IPR004869">
    <property type="entry name" value="MMPL_dom"/>
</dbReference>
<evidence type="ECO:0000256" key="1">
    <source>
        <dbReference type="ARBA" id="ARBA00004651"/>
    </source>
</evidence>
<feature type="transmembrane region" description="Helical" evidence="6">
    <location>
        <begin position="262"/>
        <end position="283"/>
    </location>
</feature>
<evidence type="ECO:0000313" key="11">
    <source>
        <dbReference type="Proteomes" id="UP000270697"/>
    </source>
</evidence>
<dbReference type="PANTHER" id="PTHR33406">
    <property type="entry name" value="MEMBRANE PROTEIN MJ1562-RELATED"/>
    <property type="match status" value="1"/>
</dbReference>
<keyword evidence="11" id="KW-1185">Reference proteome</keyword>
<feature type="transmembrane region" description="Helical" evidence="6">
    <location>
        <begin position="338"/>
        <end position="364"/>
    </location>
</feature>
<protein>
    <submittedName>
        <fullName evidence="9">Putative drug exporter of the RND superfamily</fullName>
    </submittedName>
    <submittedName>
        <fullName evidence="8">RND superfamily putative drug exporter</fullName>
    </submittedName>
</protein>
<keyword evidence="4 6" id="KW-1133">Transmembrane helix</keyword>
<feature type="transmembrane region" description="Helical" evidence="6">
    <location>
        <begin position="233"/>
        <end position="256"/>
    </location>
</feature>
<dbReference type="InterPro" id="IPR050545">
    <property type="entry name" value="Mycobact_MmpL"/>
</dbReference>
<feature type="transmembrane region" description="Helical" evidence="6">
    <location>
        <begin position="622"/>
        <end position="643"/>
    </location>
</feature>
<dbReference type="EMBL" id="RBXX01000002">
    <property type="protein sequence ID" value="RKT83453.1"/>
    <property type="molecule type" value="Genomic_DNA"/>
</dbReference>
<dbReference type="CDD" id="cd00267">
    <property type="entry name" value="ABC_ATPase"/>
    <property type="match status" value="1"/>
</dbReference>
<evidence type="ECO:0000256" key="2">
    <source>
        <dbReference type="ARBA" id="ARBA00022475"/>
    </source>
</evidence>
<keyword evidence="5 6" id="KW-0472">Membrane</keyword>
<evidence type="ECO:0000256" key="5">
    <source>
        <dbReference type="ARBA" id="ARBA00023136"/>
    </source>
</evidence>
<dbReference type="Proteomes" id="UP000270697">
    <property type="component" value="Unassembled WGS sequence"/>
</dbReference>
<name>A0A1I4ZP43_9PSEU</name>
<evidence type="ECO:0000256" key="3">
    <source>
        <dbReference type="ARBA" id="ARBA00022692"/>
    </source>
</evidence>
<evidence type="ECO:0000256" key="6">
    <source>
        <dbReference type="SAM" id="Phobius"/>
    </source>
</evidence>
<feature type="transmembrane region" description="Helical" evidence="6">
    <location>
        <begin position="698"/>
        <end position="723"/>
    </location>
</feature>
<feature type="transmembrane region" description="Helical" evidence="6">
    <location>
        <begin position="385"/>
        <end position="411"/>
    </location>
</feature>
<reference evidence="9 10" key="1">
    <citation type="submission" date="2016-10" db="EMBL/GenBank/DDBJ databases">
        <authorList>
            <person name="de Groot N.N."/>
        </authorList>
    </citation>
    <scope>NUCLEOTIDE SEQUENCE [LARGE SCALE GENOMIC DNA]</scope>
    <source>
        <strain evidence="9 10">CPCC 201259</strain>
    </source>
</reference>
<feature type="transmembrane region" description="Helical" evidence="6">
    <location>
        <begin position="585"/>
        <end position="602"/>
    </location>
</feature>
<dbReference type="STRING" id="455193.SAMN05421805_10561"/>
<dbReference type="GO" id="GO:0022857">
    <property type="term" value="F:transmembrane transporter activity"/>
    <property type="evidence" value="ECO:0007669"/>
    <property type="project" value="InterPro"/>
</dbReference>
<accession>A0A1I4ZP43</accession>
<feature type="transmembrane region" description="Helical" evidence="6">
    <location>
        <begin position="554"/>
        <end position="573"/>
    </location>
</feature>
<keyword evidence="3 6" id="KW-0812">Transmembrane</keyword>
<evidence type="ECO:0000313" key="10">
    <source>
        <dbReference type="Proteomes" id="UP000199398"/>
    </source>
</evidence>
<dbReference type="Proteomes" id="UP000199398">
    <property type="component" value="Unassembled WGS sequence"/>
</dbReference>
<evidence type="ECO:0000259" key="7">
    <source>
        <dbReference type="PROSITE" id="PS50156"/>
    </source>
</evidence>
<dbReference type="Pfam" id="PF03176">
    <property type="entry name" value="MMPL"/>
    <property type="match status" value="2"/>
</dbReference>
<feature type="domain" description="SSD" evidence="7">
    <location>
        <begin position="228"/>
        <end position="361"/>
    </location>
</feature>
<reference evidence="8 11" key="2">
    <citation type="submission" date="2018-10" db="EMBL/GenBank/DDBJ databases">
        <title>Sequencing the genomes of 1000 actinobacteria strains.</title>
        <authorList>
            <person name="Klenk H.-P."/>
        </authorList>
    </citation>
    <scope>NUCLEOTIDE SEQUENCE [LARGE SCALE GENOMIC DNA]</scope>
    <source>
        <strain evidence="8 11">DSM 45119</strain>
    </source>
</reference>
<comment type="subcellular location">
    <subcellularLocation>
        <location evidence="1">Cell membrane</location>
        <topology evidence="1">Multi-pass membrane protein</topology>
    </subcellularLocation>
</comment>
<dbReference type="SUPFAM" id="SSF82866">
    <property type="entry name" value="Multidrug efflux transporter AcrB transmembrane domain"/>
    <property type="match status" value="2"/>
</dbReference>
<feature type="transmembrane region" description="Helical" evidence="6">
    <location>
        <begin position="304"/>
        <end position="326"/>
    </location>
</feature>
<feature type="transmembrane region" description="Helical" evidence="6">
    <location>
        <begin position="46"/>
        <end position="65"/>
    </location>
</feature>
<dbReference type="PROSITE" id="PS50156">
    <property type="entry name" value="SSD"/>
    <property type="match status" value="1"/>
</dbReference>
<keyword evidence="2" id="KW-1003">Cell membrane</keyword>
<evidence type="ECO:0000256" key="4">
    <source>
        <dbReference type="ARBA" id="ARBA00022989"/>
    </source>
</evidence>